<dbReference type="GO" id="GO:0006777">
    <property type="term" value="P:Mo-molybdopterin cofactor biosynthetic process"/>
    <property type="evidence" value="ECO:0007669"/>
    <property type="project" value="UniProtKB-KW"/>
</dbReference>
<evidence type="ECO:0000313" key="5">
    <source>
        <dbReference type="EMBL" id="CCM03756.1"/>
    </source>
</evidence>
<dbReference type="PANTHER" id="PTHR22960">
    <property type="entry name" value="MOLYBDOPTERIN COFACTOR SYNTHESIS PROTEIN A"/>
    <property type="match status" value="1"/>
</dbReference>
<dbReference type="Pfam" id="PF01967">
    <property type="entry name" value="MoaC"/>
    <property type="match status" value="1"/>
</dbReference>
<organism evidence="5 6">
    <name type="scientific">Fibroporia radiculosa</name>
    <dbReference type="NCBI Taxonomy" id="599839"/>
    <lineage>
        <taxon>Eukaryota</taxon>
        <taxon>Fungi</taxon>
        <taxon>Dikarya</taxon>
        <taxon>Basidiomycota</taxon>
        <taxon>Agaricomycotina</taxon>
        <taxon>Agaricomycetes</taxon>
        <taxon>Polyporales</taxon>
        <taxon>Fibroporiaceae</taxon>
        <taxon>Fibroporia</taxon>
    </lineage>
</organism>
<dbReference type="UniPathway" id="UPA00344"/>
<evidence type="ECO:0000313" key="6">
    <source>
        <dbReference type="Proteomes" id="UP000006352"/>
    </source>
</evidence>
<dbReference type="InterPro" id="IPR002820">
    <property type="entry name" value="Mopterin_CF_biosynth-C_dom"/>
</dbReference>
<dbReference type="RefSeq" id="XP_012183039.1">
    <property type="nucleotide sequence ID" value="XM_012327649.1"/>
</dbReference>
<evidence type="ECO:0000256" key="1">
    <source>
        <dbReference type="ARBA" id="ARBA00005046"/>
    </source>
</evidence>
<name>J4IAZ2_9APHY</name>
<feature type="region of interest" description="Disordered" evidence="3">
    <location>
        <begin position="154"/>
        <end position="175"/>
    </location>
</feature>
<dbReference type="Gene3D" id="3.30.70.640">
    <property type="entry name" value="Molybdopterin cofactor biosynthesis C (MoaC) domain"/>
    <property type="match status" value="1"/>
</dbReference>
<feature type="compositionally biased region" description="Low complexity" evidence="3">
    <location>
        <begin position="160"/>
        <end position="170"/>
    </location>
</feature>
<dbReference type="EMBL" id="HE797127">
    <property type="protein sequence ID" value="CCM03756.1"/>
    <property type="molecule type" value="Genomic_DNA"/>
</dbReference>
<evidence type="ECO:0000256" key="2">
    <source>
        <dbReference type="ARBA" id="ARBA00023150"/>
    </source>
</evidence>
<dbReference type="Proteomes" id="UP000006352">
    <property type="component" value="Unassembled WGS sequence"/>
</dbReference>
<accession>J4IAZ2</accession>
<keyword evidence="6" id="KW-1185">Reference proteome</keyword>
<protein>
    <recommendedName>
        <fullName evidence="4">Molybdopterin cofactor biosynthesis C (MoaC) domain-containing protein</fullName>
    </recommendedName>
</protein>
<sequence length="262" mass="27301">MTRPRAPLIHSRLKSSWHNLIPGRRGESAVRCFSTSGISALGSGEMGPKLTHLDATGRASMVDVAGKEPTRRTAVAMGRIYIPEVAYELVTATYPAGHGAPGAALEAAKAKARSKGDVLTVAQLAGIMGSKRTADLIPLCHPLQLSHIAVTLQPEEGQDRSASGSSGGREASCRREVIGDPDVGASCQAGGVARRTYSILCRAEVACEGRTGVEMEALTAVSVGLLTVWDMLKAVAGREMVIGDVAVVRKAGGSSGDFVREL</sequence>
<dbReference type="InterPro" id="IPR050105">
    <property type="entry name" value="MoCo_biosynth_MoaA/MoaC"/>
</dbReference>
<dbReference type="AlphaFoldDB" id="J4IAZ2"/>
<gene>
    <name evidence="5" type="ORF">FIBRA_05902</name>
</gene>
<dbReference type="InterPro" id="IPR036522">
    <property type="entry name" value="MoaC_sf"/>
</dbReference>
<keyword evidence="2" id="KW-0501">Molybdenum cofactor biosynthesis</keyword>
<proteinExistence type="predicted"/>
<dbReference type="GeneID" id="24098667"/>
<dbReference type="STRING" id="599839.J4IAZ2"/>
<dbReference type="InParanoid" id="J4IAZ2"/>
<reference evidence="5 6" key="1">
    <citation type="journal article" date="2012" name="Appl. Environ. Microbiol.">
        <title>Short-read sequencing for genomic analysis of the brown rot fungus Fibroporia radiculosa.</title>
        <authorList>
            <person name="Tang J.D."/>
            <person name="Perkins A.D."/>
            <person name="Sonstegard T.S."/>
            <person name="Schroeder S.G."/>
            <person name="Burgess S.C."/>
            <person name="Diehl S.V."/>
        </authorList>
    </citation>
    <scope>NUCLEOTIDE SEQUENCE [LARGE SCALE GENOMIC DNA]</scope>
    <source>
        <strain evidence="5 6">TFFH 294</strain>
    </source>
</reference>
<dbReference type="HOGENOM" id="CLU_074693_1_0_1"/>
<evidence type="ECO:0000256" key="3">
    <source>
        <dbReference type="SAM" id="MobiDB-lite"/>
    </source>
</evidence>
<comment type="pathway">
    <text evidence="1">Cofactor biosynthesis; molybdopterin biosynthesis.</text>
</comment>
<dbReference type="SUPFAM" id="SSF55040">
    <property type="entry name" value="Molybdenum cofactor biosynthesis protein C, MoaC"/>
    <property type="match status" value="2"/>
</dbReference>
<feature type="domain" description="Molybdopterin cofactor biosynthesis C (MoaC)" evidence="4">
    <location>
        <begin position="61"/>
        <end position="253"/>
    </location>
</feature>
<dbReference type="OrthoDB" id="429626at2759"/>
<evidence type="ECO:0000259" key="4">
    <source>
        <dbReference type="Pfam" id="PF01967"/>
    </source>
</evidence>